<dbReference type="Proteomes" id="UP000265520">
    <property type="component" value="Unassembled WGS sequence"/>
</dbReference>
<proteinExistence type="predicted"/>
<dbReference type="AlphaFoldDB" id="A0A392U6M0"/>
<feature type="non-terminal residue" evidence="1">
    <location>
        <position position="19"/>
    </location>
</feature>
<keyword evidence="2" id="KW-1185">Reference proteome</keyword>
<protein>
    <submittedName>
        <fullName evidence="1">Uncharacterized protein</fullName>
    </submittedName>
</protein>
<sequence>MEQEDADEADEDEDEAGDV</sequence>
<accession>A0A392U6M0</accession>
<name>A0A392U6M0_9FABA</name>
<comment type="caution">
    <text evidence="1">The sequence shown here is derived from an EMBL/GenBank/DDBJ whole genome shotgun (WGS) entry which is preliminary data.</text>
</comment>
<reference evidence="1 2" key="1">
    <citation type="journal article" date="2018" name="Front. Plant Sci.">
        <title>Red Clover (Trifolium pratense) and Zigzag Clover (T. medium) - A Picture of Genomic Similarities and Differences.</title>
        <authorList>
            <person name="Dluhosova J."/>
            <person name="Istvanek J."/>
            <person name="Nedelnik J."/>
            <person name="Repkova J."/>
        </authorList>
    </citation>
    <scope>NUCLEOTIDE SEQUENCE [LARGE SCALE GENOMIC DNA]</scope>
    <source>
        <strain evidence="2">cv. 10/8</strain>
        <tissue evidence="1">Leaf</tissue>
    </source>
</reference>
<evidence type="ECO:0000313" key="1">
    <source>
        <dbReference type="EMBL" id="MCI69151.1"/>
    </source>
</evidence>
<dbReference type="EMBL" id="LXQA010750254">
    <property type="protein sequence ID" value="MCI69151.1"/>
    <property type="molecule type" value="Genomic_DNA"/>
</dbReference>
<organism evidence="1 2">
    <name type="scientific">Trifolium medium</name>
    <dbReference type="NCBI Taxonomy" id="97028"/>
    <lineage>
        <taxon>Eukaryota</taxon>
        <taxon>Viridiplantae</taxon>
        <taxon>Streptophyta</taxon>
        <taxon>Embryophyta</taxon>
        <taxon>Tracheophyta</taxon>
        <taxon>Spermatophyta</taxon>
        <taxon>Magnoliopsida</taxon>
        <taxon>eudicotyledons</taxon>
        <taxon>Gunneridae</taxon>
        <taxon>Pentapetalae</taxon>
        <taxon>rosids</taxon>
        <taxon>fabids</taxon>
        <taxon>Fabales</taxon>
        <taxon>Fabaceae</taxon>
        <taxon>Papilionoideae</taxon>
        <taxon>50 kb inversion clade</taxon>
        <taxon>NPAAA clade</taxon>
        <taxon>Hologalegina</taxon>
        <taxon>IRL clade</taxon>
        <taxon>Trifolieae</taxon>
        <taxon>Trifolium</taxon>
    </lineage>
</organism>
<evidence type="ECO:0000313" key="2">
    <source>
        <dbReference type="Proteomes" id="UP000265520"/>
    </source>
</evidence>